<evidence type="ECO:0000256" key="1">
    <source>
        <dbReference type="SAM" id="MobiDB-lite"/>
    </source>
</evidence>
<name>A0A1E3LTX8_9SPHN</name>
<dbReference type="EMBL" id="MDDS01000035">
    <property type="protein sequence ID" value="ODP37207.1"/>
    <property type="molecule type" value="Genomic_DNA"/>
</dbReference>
<protein>
    <recommendedName>
        <fullName evidence="4">Protein ImuA</fullName>
    </recommendedName>
</protein>
<evidence type="ECO:0000313" key="2">
    <source>
        <dbReference type="EMBL" id="ODP37207.1"/>
    </source>
</evidence>
<dbReference type="InterPro" id="IPR027417">
    <property type="entry name" value="P-loop_NTPase"/>
</dbReference>
<comment type="caution">
    <text evidence="2">The sequence shown here is derived from an EMBL/GenBank/DDBJ whole genome shotgun (WGS) entry which is preliminary data.</text>
</comment>
<sequence>MWTNSGLDSPPLKSGTYSEHMSVESLPLLKRRLARIERRHKPASVSPRHAPTGHDGLDRALGGGLLRGRVHELQVADPGEAGSGAGFAGVLAQRLGGELLWLREEAAERGMGRLHAAGLVEIGFDPAHLILGVLPDPAAVLRCAADAIRCPALGAVVIELWGDPRPLDLTATRRLALAAEGSGVTALLLRVAGHEAPSAAQTRIAIAPAPSIALPANAPGHPAWRIELLRQRGRPDGGAWRVEWDRANGTLREQEHDGETISGAVVPLSADRSAGALNTG</sequence>
<keyword evidence="3" id="KW-1185">Reference proteome</keyword>
<dbReference type="STRING" id="1888892.BFL28_02970"/>
<dbReference type="AlphaFoldDB" id="A0A1E3LTX8"/>
<dbReference type="SUPFAM" id="SSF52540">
    <property type="entry name" value="P-loop containing nucleoside triphosphate hydrolases"/>
    <property type="match status" value="1"/>
</dbReference>
<evidence type="ECO:0008006" key="4">
    <source>
        <dbReference type="Google" id="ProtNLM"/>
    </source>
</evidence>
<dbReference type="Gene3D" id="3.40.50.300">
    <property type="entry name" value="P-loop containing nucleotide triphosphate hydrolases"/>
    <property type="match status" value="1"/>
</dbReference>
<dbReference type="Proteomes" id="UP000094487">
    <property type="component" value="Unassembled WGS sequence"/>
</dbReference>
<feature type="region of interest" description="Disordered" evidence="1">
    <location>
        <begin position="1"/>
        <end position="20"/>
    </location>
</feature>
<evidence type="ECO:0000313" key="3">
    <source>
        <dbReference type="Proteomes" id="UP000094487"/>
    </source>
</evidence>
<dbReference type="PIRSF" id="PIRSF034285">
    <property type="entry name" value="UCP034285"/>
    <property type="match status" value="1"/>
</dbReference>
<accession>A0A1E3LTX8</accession>
<proteinExistence type="predicted"/>
<dbReference type="InterPro" id="IPR017026">
    <property type="entry name" value="ImuA"/>
</dbReference>
<gene>
    <name evidence="2" type="ORF">BFL28_02970</name>
</gene>
<organism evidence="2 3">
    <name type="scientific">Sphingomonas turrisvirgatae</name>
    <dbReference type="NCBI Taxonomy" id="1888892"/>
    <lineage>
        <taxon>Bacteria</taxon>
        <taxon>Pseudomonadati</taxon>
        <taxon>Pseudomonadota</taxon>
        <taxon>Alphaproteobacteria</taxon>
        <taxon>Sphingomonadales</taxon>
        <taxon>Sphingomonadaceae</taxon>
        <taxon>Sphingomonas</taxon>
    </lineage>
</organism>
<reference evidence="2 3" key="1">
    <citation type="submission" date="2016-08" db="EMBL/GenBank/DDBJ databases">
        <title>Draft genome of the agarase producing Sphingomonas sp. MCT13.</title>
        <authorList>
            <person name="D'Andrea M.M."/>
            <person name="Rossolini G.M."/>
            <person name="Thaller M.C."/>
        </authorList>
    </citation>
    <scope>NUCLEOTIDE SEQUENCE [LARGE SCALE GENOMIC DNA]</scope>
    <source>
        <strain evidence="2 3">MCT13</strain>
    </source>
</reference>